<keyword evidence="10 20" id="KW-0418">Kinase</keyword>
<keyword evidence="12" id="KW-0472">Membrane</keyword>
<keyword evidence="12" id="KW-0999">Mitochondrion inner membrane</keyword>
<dbReference type="GO" id="GO:0004674">
    <property type="term" value="F:protein serine/threonine kinase activity"/>
    <property type="evidence" value="ECO:0007669"/>
    <property type="project" value="UniProtKB-KW"/>
</dbReference>
<evidence type="ECO:0000256" key="17">
    <source>
        <dbReference type="ARBA" id="ARBA00047899"/>
    </source>
</evidence>
<dbReference type="PANTHER" id="PTHR22972:SF7">
    <property type="entry name" value="SERINE_THREONINE-PROTEIN KINASE PINK1, MITOCHONDRIAL"/>
    <property type="match status" value="1"/>
</dbReference>
<comment type="catalytic activity">
    <reaction evidence="17">
        <text>L-threonyl-[protein] + ATP = O-phospho-L-threonyl-[protein] + ADP + H(+)</text>
        <dbReference type="Rhea" id="RHEA:46608"/>
        <dbReference type="Rhea" id="RHEA-COMP:11060"/>
        <dbReference type="Rhea" id="RHEA-COMP:11605"/>
        <dbReference type="ChEBI" id="CHEBI:15378"/>
        <dbReference type="ChEBI" id="CHEBI:30013"/>
        <dbReference type="ChEBI" id="CHEBI:30616"/>
        <dbReference type="ChEBI" id="CHEBI:61977"/>
        <dbReference type="ChEBI" id="CHEBI:456216"/>
        <dbReference type="EC" id="2.7.11.1"/>
    </reaction>
</comment>
<keyword evidence="15" id="KW-0809">Transit peptide</keyword>
<dbReference type="GO" id="GO:0042981">
    <property type="term" value="P:regulation of apoptotic process"/>
    <property type="evidence" value="ECO:0007669"/>
    <property type="project" value="TreeGrafter"/>
</dbReference>
<dbReference type="GO" id="GO:0005524">
    <property type="term" value="F:ATP binding"/>
    <property type="evidence" value="ECO:0007669"/>
    <property type="project" value="UniProtKB-KW"/>
</dbReference>
<evidence type="ECO:0000256" key="6">
    <source>
        <dbReference type="ARBA" id="ARBA00022527"/>
    </source>
</evidence>
<evidence type="ECO:0000256" key="5">
    <source>
        <dbReference type="ARBA" id="ARBA00012513"/>
    </source>
</evidence>
<proteinExistence type="predicted"/>
<dbReference type="Proteomes" id="UP000054359">
    <property type="component" value="Unassembled WGS sequence"/>
</dbReference>
<comment type="subcellular location">
    <subcellularLocation>
        <location evidence="3">Cytoplasm</location>
        <location evidence="3">Cytosol</location>
    </subcellularLocation>
    <subcellularLocation>
        <location evidence="2">Mitochondrion inner membrane</location>
        <topology evidence="2">Single-pass membrane protein</topology>
    </subcellularLocation>
    <subcellularLocation>
        <location evidence="4">Mitochondrion outer membrane</location>
        <topology evidence="4">Single-pass membrane protein</topology>
    </subcellularLocation>
</comment>
<feature type="domain" description="Protein kinase" evidence="19">
    <location>
        <begin position="182"/>
        <end position="559"/>
    </location>
</feature>
<sequence>MGAMNFFAKSFHPIRTHLVSDNAAKSSIQTLIENALGKSRQFLRGLWRKGNECSPNSYRYQHRLPVEYFPENPVLTLPPKSNFFSYRPGFIQKVTSRWVPDSLVGTLSKESRKRILQGGSGPMLCFVGFALAKKPSLLTSEEELEGVSYEIRNAFSKVPIRMAGENILQVYESKKQFTLADLKIGEMIAKGCNAAVYDASLQTTAQTDSKMFRVGKETITSTPQTVDTHDNVQHQTKVIMSHTEGTQDLQNCIFEKSTSIKTFFSEKLLPNNLAVKVMFNYNAESNAYAIWRAMYKETLPAIGEFSLGELTKHKVRKKKLGPHPNIVEMYFAFADQTPLLPGAFTNYPQALPVRLLSDGCGRNMTLFLVMKRYNCNLKEYLKRMDVSGHTALLLFTQLLEALVHLLQNDVTHRDLKTDNILLDFQYGASSPRLAITDFGCCHEGLYLVYNSYDSEKGGNIALMAPEVLNAEAGPFSVIDYSRSDLWTAGTLAYEIYGGANPFCSVNSCLKNDSYDESDLPPLPSKAPPVIQKLVRSILHKNPSQRPSPSFAATVCQILLHAPPDLLSGGYCKKTTKKALDWMFLMSAQTYLETSFQNSKECTLEFELRR</sequence>
<dbReference type="GO" id="GO:0005829">
    <property type="term" value="C:cytosol"/>
    <property type="evidence" value="ECO:0007669"/>
    <property type="project" value="UniProtKB-SubCell"/>
</dbReference>
<evidence type="ECO:0000256" key="3">
    <source>
        <dbReference type="ARBA" id="ARBA00004514"/>
    </source>
</evidence>
<name>A0A087TWQ6_STEMI</name>
<reference evidence="20 21" key="1">
    <citation type="submission" date="2013-11" db="EMBL/GenBank/DDBJ databases">
        <title>Genome sequencing of Stegodyphus mimosarum.</title>
        <authorList>
            <person name="Bechsgaard J."/>
        </authorList>
    </citation>
    <scope>NUCLEOTIDE SEQUENCE [LARGE SCALE GENOMIC DNA]</scope>
</reference>
<dbReference type="PROSITE" id="PS50011">
    <property type="entry name" value="PROTEIN_KINASE_DOM"/>
    <property type="match status" value="1"/>
</dbReference>
<comment type="cofactor">
    <cofactor evidence="1">
        <name>Mg(2+)</name>
        <dbReference type="ChEBI" id="CHEBI:18420"/>
    </cofactor>
</comment>
<dbReference type="Gene3D" id="1.10.510.10">
    <property type="entry name" value="Transferase(Phosphotransferase) domain 1"/>
    <property type="match status" value="1"/>
</dbReference>
<gene>
    <name evidence="20" type="ORF">X975_25339</name>
</gene>
<keyword evidence="7" id="KW-0808">Transferase</keyword>
<evidence type="ECO:0000256" key="8">
    <source>
        <dbReference type="ARBA" id="ARBA00022723"/>
    </source>
</evidence>
<dbReference type="GO" id="GO:0090141">
    <property type="term" value="P:positive regulation of mitochondrial fission"/>
    <property type="evidence" value="ECO:0007669"/>
    <property type="project" value="TreeGrafter"/>
</dbReference>
<dbReference type="EC" id="2.7.11.1" evidence="5"/>
<dbReference type="STRING" id="407821.A0A087TWQ6"/>
<dbReference type="SMART" id="SM00220">
    <property type="entry name" value="S_TKc"/>
    <property type="match status" value="1"/>
</dbReference>
<evidence type="ECO:0000313" key="20">
    <source>
        <dbReference type="EMBL" id="KFM69545.1"/>
    </source>
</evidence>
<dbReference type="InterPro" id="IPR008271">
    <property type="entry name" value="Ser/Thr_kinase_AS"/>
</dbReference>
<dbReference type="GO" id="GO:0005743">
    <property type="term" value="C:mitochondrial inner membrane"/>
    <property type="evidence" value="ECO:0007669"/>
    <property type="project" value="UniProtKB-SubCell"/>
</dbReference>
<accession>A0A087TWQ6</accession>
<evidence type="ECO:0000256" key="16">
    <source>
        <dbReference type="ARBA" id="ARBA00023128"/>
    </source>
</evidence>
<evidence type="ECO:0000256" key="12">
    <source>
        <dbReference type="ARBA" id="ARBA00022792"/>
    </source>
</evidence>
<keyword evidence="6" id="KW-0723">Serine/threonine-protein kinase</keyword>
<dbReference type="AlphaFoldDB" id="A0A087TWQ6"/>
<keyword evidence="11" id="KW-1000">Mitochondrion outer membrane</keyword>
<dbReference type="InterPro" id="IPR051511">
    <property type="entry name" value="MitoQC_Scaffold_Kinases"/>
</dbReference>
<dbReference type="GO" id="GO:0046872">
    <property type="term" value="F:metal ion binding"/>
    <property type="evidence" value="ECO:0007669"/>
    <property type="project" value="UniProtKB-KW"/>
</dbReference>
<dbReference type="PROSITE" id="PS00108">
    <property type="entry name" value="PROTEIN_KINASE_ST"/>
    <property type="match status" value="1"/>
</dbReference>
<keyword evidence="21" id="KW-1185">Reference proteome</keyword>
<evidence type="ECO:0000256" key="2">
    <source>
        <dbReference type="ARBA" id="ARBA00004434"/>
    </source>
</evidence>
<protein>
    <recommendedName>
        <fullName evidence="5">non-specific serine/threonine protein kinase</fullName>
        <ecNumber evidence="5">2.7.11.1</ecNumber>
    </recommendedName>
</protein>
<dbReference type="InterPro" id="IPR000719">
    <property type="entry name" value="Prot_kinase_dom"/>
</dbReference>
<dbReference type="PANTHER" id="PTHR22972">
    <property type="entry name" value="SERINE/THREONINE PROTEIN KINASE"/>
    <property type="match status" value="1"/>
</dbReference>
<keyword evidence="14" id="KW-0460">Magnesium</keyword>
<dbReference type="GO" id="GO:0000422">
    <property type="term" value="P:autophagy of mitochondrion"/>
    <property type="evidence" value="ECO:0007669"/>
    <property type="project" value="TreeGrafter"/>
</dbReference>
<evidence type="ECO:0000256" key="9">
    <source>
        <dbReference type="ARBA" id="ARBA00022741"/>
    </source>
</evidence>
<evidence type="ECO:0000256" key="11">
    <source>
        <dbReference type="ARBA" id="ARBA00022787"/>
    </source>
</evidence>
<feature type="non-terminal residue" evidence="20">
    <location>
        <position position="609"/>
    </location>
</feature>
<dbReference type="InterPro" id="IPR011009">
    <property type="entry name" value="Kinase-like_dom_sf"/>
</dbReference>
<dbReference type="EMBL" id="KK117098">
    <property type="protein sequence ID" value="KFM69545.1"/>
    <property type="molecule type" value="Genomic_DNA"/>
</dbReference>
<comment type="catalytic activity">
    <reaction evidence="18">
        <text>L-seryl-[protein] + ATP = O-phospho-L-seryl-[protein] + ADP + H(+)</text>
        <dbReference type="Rhea" id="RHEA:17989"/>
        <dbReference type="Rhea" id="RHEA-COMP:9863"/>
        <dbReference type="Rhea" id="RHEA-COMP:11604"/>
        <dbReference type="ChEBI" id="CHEBI:15378"/>
        <dbReference type="ChEBI" id="CHEBI:29999"/>
        <dbReference type="ChEBI" id="CHEBI:30616"/>
        <dbReference type="ChEBI" id="CHEBI:83421"/>
        <dbReference type="ChEBI" id="CHEBI:456216"/>
        <dbReference type="EC" id="2.7.11.1"/>
    </reaction>
</comment>
<keyword evidence="16" id="KW-0496">Mitochondrion</keyword>
<keyword evidence="8" id="KW-0479">Metal-binding</keyword>
<dbReference type="OMA" id="FGQHARK"/>
<dbReference type="GO" id="GO:0005741">
    <property type="term" value="C:mitochondrial outer membrane"/>
    <property type="evidence" value="ECO:0007669"/>
    <property type="project" value="UniProtKB-SubCell"/>
</dbReference>
<evidence type="ECO:0000256" key="1">
    <source>
        <dbReference type="ARBA" id="ARBA00001946"/>
    </source>
</evidence>
<evidence type="ECO:0000256" key="4">
    <source>
        <dbReference type="ARBA" id="ARBA00004572"/>
    </source>
</evidence>
<evidence type="ECO:0000313" key="21">
    <source>
        <dbReference type="Proteomes" id="UP000054359"/>
    </source>
</evidence>
<evidence type="ECO:0000256" key="7">
    <source>
        <dbReference type="ARBA" id="ARBA00022679"/>
    </source>
</evidence>
<evidence type="ECO:0000256" key="13">
    <source>
        <dbReference type="ARBA" id="ARBA00022840"/>
    </source>
</evidence>
<evidence type="ECO:0000256" key="14">
    <source>
        <dbReference type="ARBA" id="ARBA00022842"/>
    </source>
</evidence>
<keyword evidence="13" id="KW-0067">ATP-binding</keyword>
<evidence type="ECO:0000259" key="19">
    <source>
        <dbReference type="PROSITE" id="PS50011"/>
    </source>
</evidence>
<dbReference type="SUPFAM" id="SSF56112">
    <property type="entry name" value="Protein kinase-like (PK-like)"/>
    <property type="match status" value="1"/>
</dbReference>
<evidence type="ECO:0000256" key="15">
    <source>
        <dbReference type="ARBA" id="ARBA00022946"/>
    </source>
</evidence>
<keyword evidence="9" id="KW-0547">Nucleotide-binding</keyword>
<evidence type="ECO:0000256" key="10">
    <source>
        <dbReference type="ARBA" id="ARBA00022777"/>
    </source>
</evidence>
<dbReference type="Pfam" id="PF00069">
    <property type="entry name" value="Pkinase"/>
    <property type="match status" value="1"/>
</dbReference>
<evidence type="ECO:0000256" key="18">
    <source>
        <dbReference type="ARBA" id="ARBA00048679"/>
    </source>
</evidence>
<organism evidence="20 21">
    <name type="scientific">Stegodyphus mimosarum</name>
    <name type="common">African social velvet spider</name>
    <dbReference type="NCBI Taxonomy" id="407821"/>
    <lineage>
        <taxon>Eukaryota</taxon>
        <taxon>Metazoa</taxon>
        <taxon>Ecdysozoa</taxon>
        <taxon>Arthropoda</taxon>
        <taxon>Chelicerata</taxon>
        <taxon>Arachnida</taxon>
        <taxon>Araneae</taxon>
        <taxon>Araneomorphae</taxon>
        <taxon>Entelegynae</taxon>
        <taxon>Eresoidea</taxon>
        <taxon>Eresidae</taxon>
        <taxon>Stegodyphus</taxon>
    </lineage>
</organism>
<dbReference type="OrthoDB" id="1405469at2759"/>